<protein>
    <submittedName>
        <fullName evidence="2">Uncharacterized protein</fullName>
    </submittedName>
</protein>
<gene>
    <name evidence="2" type="ORF">RH061_14815</name>
</gene>
<dbReference type="Proteomes" id="UP001303324">
    <property type="component" value="Chromosome"/>
</dbReference>
<sequence length="74" mass="8381">MKVNKIYLYLNFAGNGGMAMNYSFIDFQRISKALTTSTEALRNEIQTDEMQLAELQEAENNLRQALSFGLSTPK</sequence>
<evidence type="ECO:0000313" key="3">
    <source>
        <dbReference type="Proteomes" id="UP001303324"/>
    </source>
</evidence>
<reference evidence="2 3" key="1">
    <citation type="submission" date="2023-09" db="EMBL/GenBank/DDBJ databases">
        <title>Microbial mechanism of fulvic acid promoting antimony reduction mineralization in rice fields.</title>
        <authorList>
            <person name="Chen G."/>
            <person name="Lan J."/>
        </authorList>
    </citation>
    <scope>NUCLEOTIDE SEQUENCE [LARGE SCALE GENOMIC DNA]</scope>
    <source>
        <strain evidence="2 3">PS1</strain>
    </source>
</reference>
<name>A0ABY9VC30_9BACI</name>
<keyword evidence="3" id="KW-1185">Reference proteome</keyword>
<keyword evidence="1" id="KW-0175">Coiled coil</keyword>
<proteinExistence type="predicted"/>
<dbReference type="EMBL" id="CP134494">
    <property type="protein sequence ID" value="WNF21463.1"/>
    <property type="molecule type" value="Genomic_DNA"/>
</dbReference>
<evidence type="ECO:0000313" key="2">
    <source>
        <dbReference type="EMBL" id="WNF21463.1"/>
    </source>
</evidence>
<feature type="coiled-coil region" evidence="1">
    <location>
        <begin position="38"/>
        <end position="65"/>
    </location>
</feature>
<organism evidence="2 3">
    <name type="scientific">Mesobacillus jeotgali</name>
    <dbReference type="NCBI Taxonomy" id="129985"/>
    <lineage>
        <taxon>Bacteria</taxon>
        <taxon>Bacillati</taxon>
        <taxon>Bacillota</taxon>
        <taxon>Bacilli</taxon>
        <taxon>Bacillales</taxon>
        <taxon>Bacillaceae</taxon>
        <taxon>Mesobacillus</taxon>
    </lineage>
</organism>
<dbReference type="RefSeq" id="WP_311071283.1">
    <property type="nucleotide sequence ID" value="NZ_CP134494.1"/>
</dbReference>
<accession>A0ABY9VC30</accession>
<evidence type="ECO:0000256" key="1">
    <source>
        <dbReference type="SAM" id="Coils"/>
    </source>
</evidence>